<dbReference type="AlphaFoldDB" id="A0AAW2Z3Y0"/>
<accession>A0AAW2Z3Y0</accession>
<protein>
    <submittedName>
        <fullName evidence="2">Ubiquitin-conjugating protein</fullName>
    </submittedName>
</protein>
<name>A0AAW2Z3Y0_9EUKA</name>
<dbReference type="EMBL" id="JAOPGA020000977">
    <property type="protein sequence ID" value="KAL0483698.1"/>
    <property type="molecule type" value="Genomic_DNA"/>
</dbReference>
<proteinExistence type="predicted"/>
<dbReference type="InterPro" id="IPR050113">
    <property type="entry name" value="Ub_conjugating_enzyme"/>
</dbReference>
<dbReference type="Proteomes" id="UP001431209">
    <property type="component" value="Unassembled WGS sequence"/>
</dbReference>
<feature type="domain" description="UBC core" evidence="1">
    <location>
        <begin position="153"/>
        <end position="313"/>
    </location>
</feature>
<keyword evidence="3" id="KW-1185">Reference proteome</keyword>
<sequence length="313" mass="35726">MADPLKKDIKNFIESDDNIGGFELGRIQGNKVEIIDSDREVLFCIIIDGDKITTKPIGELFTGEWDKVLHKFCSSKRTINEVLTKAALAYNDILEADDAEGEDEEEEIEVEVDNIEEEPIEIIKRSDSGYNEAFEAAKNKFKKPSDSNEGAVNCIIKEYLKLGNIEESKKYGYSCHPIEDDLFHWEVRLFDFDKNEGLGLDLKELSKKSKQDYISLDVKFPKDFPFSPPFIRVLTPRFKFMTGHVTIGGSICMELLTTSGWRPANSIESIFVQIRCEMTAGGARLDLSNRSPYTEQEAKEAYLRMARKYGWEK</sequence>
<dbReference type="SMART" id="SM00212">
    <property type="entry name" value="UBCc"/>
    <property type="match status" value="1"/>
</dbReference>
<dbReference type="InterPro" id="IPR016135">
    <property type="entry name" value="UBQ-conjugating_enzyme/RWD"/>
</dbReference>
<dbReference type="InterPro" id="IPR000608">
    <property type="entry name" value="UBC"/>
</dbReference>
<dbReference type="SUPFAM" id="SSF54495">
    <property type="entry name" value="UBC-like"/>
    <property type="match status" value="1"/>
</dbReference>
<reference evidence="2 3" key="1">
    <citation type="submission" date="2024-03" db="EMBL/GenBank/DDBJ databases">
        <title>The Acrasis kona genome and developmental transcriptomes reveal deep origins of eukaryotic multicellular pathways.</title>
        <authorList>
            <person name="Sheikh S."/>
            <person name="Fu C.-J."/>
            <person name="Brown M.W."/>
            <person name="Baldauf S.L."/>
        </authorList>
    </citation>
    <scope>NUCLEOTIDE SEQUENCE [LARGE SCALE GENOMIC DNA]</scope>
    <source>
        <strain evidence="2 3">ATCC MYA-3509</strain>
    </source>
</reference>
<evidence type="ECO:0000313" key="2">
    <source>
        <dbReference type="EMBL" id="KAL0483698.1"/>
    </source>
</evidence>
<dbReference type="CDD" id="cd23802">
    <property type="entry name" value="UBCc_UBE2Q"/>
    <property type="match status" value="1"/>
</dbReference>
<dbReference type="PANTHER" id="PTHR24067">
    <property type="entry name" value="UBIQUITIN-CONJUGATING ENZYME E2"/>
    <property type="match status" value="1"/>
</dbReference>
<organism evidence="2 3">
    <name type="scientific">Acrasis kona</name>
    <dbReference type="NCBI Taxonomy" id="1008807"/>
    <lineage>
        <taxon>Eukaryota</taxon>
        <taxon>Discoba</taxon>
        <taxon>Heterolobosea</taxon>
        <taxon>Tetramitia</taxon>
        <taxon>Eutetramitia</taxon>
        <taxon>Acrasidae</taxon>
        <taxon>Acrasis</taxon>
    </lineage>
</organism>
<evidence type="ECO:0000313" key="3">
    <source>
        <dbReference type="Proteomes" id="UP001431209"/>
    </source>
</evidence>
<dbReference type="PROSITE" id="PS50127">
    <property type="entry name" value="UBC_2"/>
    <property type="match status" value="1"/>
</dbReference>
<evidence type="ECO:0000259" key="1">
    <source>
        <dbReference type="PROSITE" id="PS50127"/>
    </source>
</evidence>
<dbReference type="Gene3D" id="3.10.110.10">
    <property type="entry name" value="Ubiquitin Conjugating Enzyme"/>
    <property type="match status" value="1"/>
</dbReference>
<comment type="caution">
    <text evidence="2">The sequence shown here is derived from an EMBL/GenBank/DDBJ whole genome shotgun (WGS) entry which is preliminary data.</text>
</comment>
<gene>
    <name evidence="2" type="ORF">AKO1_002748</name>
</gene>
<dbReference type="Pfam" id="PF00179">
    <property type="entry name" value="UQ_con"/>
    <property type="match status" value="1"/>
</dbReference>